<dbReference type="KEGG" id="pab:PAB2021"/>
<dbReference type="Proteomes" id="UP000000810">
    <property type="component" value="Chromosome"/>
</dbReference>
<dbReference type="InterPro" id="IPR036938">
    <property type="entry name" value="PAP2/HPO_sf"/>
</dbReference>
<evidence type="ECO:0000313" key="6">
    <source>
        <dbReference type="Proteomes" id="UP000009139"/>
    </source>
</evidence>
<feature type="domain" description="Phosphatidic acid phosphatase type 2/haloperoxidase" evidence="2">
    <location>
        <begin position="77"/>
        <end position="177"/>
    </location>
</feature>
<reference evidence="3 5" key="4">
    <citation type="journal article" date="2003" name="Mol. Microbiol.">
        <title>An integrated analysis of the genome of the hyperthermophilic archaeon Pyrococcus abyssi.</title>
        <authorList>
            <person name="Cohen G."/>
            <person name="Barbe V."/>
            <person name="Flament D."/>
            <person name="Galperin M."/>
            <person name="Heilig R."/>
            <person name="Ripp R."/>
            <person name="Lecompte O."/>
            <person name="Prieur D."/>
            <person name="Poch O."/>
            <person name="Quellerou J."/>
            <person name="Thierry J.C."/>
            <person name="Van der Oost J."/>
            <person name="Weissenbach J."/>
            <person name="Zivanovic Y."/>
            <person name="Forterre P."/>
        </authorList>
    </citation>
    <scope>NUCLEOTIDE SEQUENCE [LARGE SCALE GENOMIC DNA]</scope>
    <source>
        <strain evidence="5">GE5 / Orsay</strain>
        <strain evidence="3">Orsay</strain>
    </source>
</reference>
<dbReference type="GO" id="GO:0042392">
    <property type="term" value="F:sphingosine-1-phosphate phosphatase activity"/>
    <property type="evidence" value="ECO:0007669"/>
    <property type="project" value="TreeGrafter"/>
</dbReference>
<dbReference type="SUPFAM" id="SSF48317">
    <property type="entry name" value="Acid phosphatase/Vanadium-dependent haloperoxidase"/>
    <property type="match status" value="1"/>
</dbReference>
<dbReference type="Gene3D" id="1.20.144.10">
    <property type="entry name" value="Phosphatidic acid phosphatase type 2/haloperoxidase"/>
    <property type="match status" value="1"/>
</dbReference>
<feature type="transmembrane region" description="Helical" evidence="1">
    <location>
        <begin position="44"/>
        <end position="64"/>
    </location>
</feature>
<name>Q9V1B5_PYRAB</name>
<dbReference type="Pfam" id="PF01569">
    <property type="entry name" value="PAP2"/>
    <property type="match status" value="1"/>
</dbReference>
<sequence length="185" mass="20306">MRWKLITLGSLSFAIALLQALGFFNGINEAINSLLPQGGDVVKAVTTLADTHVVLIIITAVLAIRYHKNKGNAQEFLRPYLSFALVLITVGLLKLAYHTPRPITYGSGIGAFAFPSGHTAKASMLANYLSDVFPKYKAIIWTFPVVIGATRLLLHVHWFSDVLFGLFYGAFIDEVVKVVMKSELP</sequence>
<dbReference type="STRING" id="272844.PAB2021"/>
<dbReference type="RefSeq" id="WP_010867636.1">
    <property type="nucleotide sequence ID" value="NC_000868.1"/>
</dbReference>
<protein>
    <submittedName>
        <fullName evidence="3 4">Acid phosphatase related protein</fullName>
    </submittedName>
</protein>
<dbReference type="PATRIC" id="fig|272844.11.peg.547"/>
<accession>Q9V1B5</accession>
<reference evidence="3" key="3">
    <citation type="journal article" date="2001" name="Genome Res.">
        <title>Genome evolution at the genus level: comparison of three complete genomes of hyperthermophilic archaea.</title>
        <authorList>
            <person name="Lecompte O."/>
            <person name="Ripp R."/>
            <person name="Puzos-Barbe V."/>
            <person name="Duprat S."/>
            <person name="Heilig R."/>
            <person name="Dietrich J."/>
            <person name="Thierry J.C."/>
            <person name="Poch O."/>
        </authorList>
    </citation>
    <scope>NUCLEOTIDE SEQUENCE</scope>
    <source>
        <strain evidence="3">Orsay</strain>
    </source>
</reference>
<dbReference type="EMBL" id="HE613800">
    <property type="protein sequence ID" value="CCE69901.1"/>
    <property type="molecule type" value="Genomic_DNA"/>
</dbReference>
<organism evidence="3 5">
    <name type="scientific">Pyrococcus abyssi (strain GE5 / Orsay)</name>
    <dbReference type="NCBI Taxonomy" id="272844"/>
    <lineage>
        <taxon>Archaea</taxon>
        <taxon>Methanobacteriati</taxon>
        <taxon>Methanobacteriota</taxon>
        <taxon>Thermococci</taxon>
        <taxon>Thermococcales</taxon>
        <taxon>Thermococcaceae</taxon>
        <taxon>Pyrococcus</taxon>
    </lineage>
</organism>
<dbReference type="CDD" id="cd01610">
    <property type="entry name" value="PAP2_like"/>
    <property type="match status" value="1"/>
</dbReference>
<keyword evidence="5" id="KW-1185">Reference proteome</keyword>
<dbReference type="InterPro" id="IPR000326">
    <property type="entry name" value="PAP2/HPO"/>
</dbReference>
<keyword evidence="1" id="KW-0472">Membrane</keyword>
<dbReference type="SMART" id="SM00014">
    <property type="entry name" value="acidPPc"/>
    <property type="match status" value="1"/>
</dbReference>
<reference evidence="3" key="2">
    <citation type="journal article" date="2000" name="J. Mol. Biol.">
        <title>Archaeal homologs of eukaryotic methylation guide small nucleolar RNAs: lessons from the Pyrococcus genomes.</title>
        <authorList>
            <person name="Gaspin C."/>
            <person name="Cavaille J."/>
            <person name="Erauso G."/>
        </authorList>
    </citation>
    <scope>NUCLEOTIDE SEQUENCE</scope>
    <source>
        <strain evidence="3">Orsay</strain>
    </source>
</reference>
<gene>
    <name evidence="3" type="ordered locus">PAB2021</name>
</gene>
<evidence type="ECO:0000259" key="2">
    <source>
        <dbReference type="SMART" id="SM00014"/>
    </source>
</evidence>
<dbReference type="HOGENOM" id="CLU_111005_0_0_2"/>
<feature type="transmembrane region" description="Helical" evidence="1">
    <location>
        <begin position="103"/>
        <end position="126"/>
    </location>
</feature>
<dbReference type="PANTHER" id="PTHR14969">
    <property type="entry name" value="SPHINGOSINE-1-PHOSPHATE PHOSPHOHYDROLASE"/>
    <property type="match status" value="1"/>
</dbReference>
<evidence type="ECO:0000313" key="3">
    <source>
        <dbReference type="EMBL" id="CAB49434.1"/>
    </source>
</evidence>
<keyword evidence="1" id="KW-0812">Transmembrane</keyword>
<reference evidence="4 6" key="5">
    <citation type="journal article" date="2012" name="Curr. Microbiol.">
        <title>Re-annotation of two hyperthermophilic archaea Pyrococcus abyssi GE5 and Pyrococcus furiosus DSM 3638.</title>
        <authorList>
            <person name="Gao J."/>
            <person name="Wang J."/>
        </authorList>
    </citation>
    <scope>GENOME REANNOTATION</scope>
    <source>
        <strain evidence="4">GE5</strain>
        <strain evidence="6">GE5 / Orsay</strain>
    </source>
</reference>
<dbReference type="PANTHER" id="PTHR14969:SF13">
    <property type="entry name" value="AT30094P"/>
    <property type="match status" value="1"/>
</dbReference>
<dbReference type="eggNOG" id="arCOG03056">
    <property type="taxonomic scope" value="Archaea"/>
</dbReference>
<reference evidence="3" key="1">
    <citation type="submission" date="1999-07" db="EMBL/GenBank/DDBJ databases">
        <authorList>
            <person name="Genoscope"/>
        </authorList>
    </citation>
    <scope>NUCLEOTIDE SEQUENCE</scope>
    <source>
        <strain evidence="3">Orsay</strain>
    </source>
</reference>
<proteinExistence type="predicted"/>
<evidence type="ECO:0000313" key="5">
    <source>
        <dbReference type="Proteomes" id="UP000000810"/>
    </source>
</evidence>
<dbReference type="OrthoDB" id="10182at2157"/>
<feature type="transmembrane region" description="Helical" evidence="1">
    <location>
        <begin position="76"/>
        <end position="97"/>
    </location>
</feature>
<evidence type="ECO:0000256" key="1">
    <source>
        <dbReference type="SAM" id="Phobius"/>
    </source>
</evidence>
<feature type="transmembrane region" description="Helical" evidence="1">
    <location>
        <begin position="138"/>
        <end position="156"/>
    </location>
</feature>
<evidence type="ECO:0000313" key="4">
    <source>
        <dbReference type="EMBL" id="CCE69901.1"/>
    </source>
</evidence>
<dbReference type="PIR" id="C75169">
    <property type="entry name" value="C75169"/>
</dbReference>
<dbReference type="Proteomes" id="UP000009139">
    <property type="component" value="Chromosome"/>
</dbReference>
<keyword evidence="1" id="KW-1133">Transmembrane helix</keyword>
<dbReference type="EMBL" id="AJ248284">
    <property type="protein sequence ID" value="CAB49434.1"/>
    <property type="molecule type" value="Genomic_DNA"/>
</dbReference>
<dbReference type="AlphaFoldDB" id="Q9V1B5"/>